<dbReference type="GO" id="GO:0006273">
    <property type="term" value="P:lagging strand elongation"/>
    <property type="evidence" value="ECO:0007669"/>
    <property type="project" value="UniProtKB-ARBA"/>
</dbReference>
<feature type="domain" description="Proliferating cell nuclear antigen PCNA N-terminal" evidence="15">
    <location>
        <begin position="58"/>
        <end position="179"/>
    </location>
</feature>
<dbReference type="InterPro" id="IPR013749">
    <property type="entry name" value="PM/HMP-P_kinase-1"/>
</dbReference>
<evidence type="ECO:0000256" key="12">
    <source>
        <dbReference type="RuleBase" id="RU000641"/>
    </source>
</evidence>
<proteinExistence type="inferred from homology"/>
<feature type="domain" description="Proliferating cell nuclear antigen PCNA C-terminal" evidence="16">
    <location>
        <begin position="183"/>
        <end position="312"/>
    </location>
</feature>
<dbReference type="PRINTS" id="PR00339">
    <property type="entry name" value="PCNACYCLIN"/>
</dbReference>
<keyword evidence="7" id="KW-0418">Kinase</keyword>
<feature type="compositionally biased region" description="Polar residues" evidence="14">
    <location>
        <begin position="635"/>
        <end position="649"/>
    </location>
</feature>
<evidence type="ECO:0000259" key="17">
    <source>
        <dbReference type="Pfam" id="PF08543"/>
    </source>
</evidence>
<feature type="compositionally biased region" description="Basic and acidic residues" evidence="14">
    <location>
        <begin position="651"/>
        <end position="660"/>
    </location>
</feature>
<evidence type="ECO:0000256" key="11">
    <source>
        <dbReference type="ARBA" id="ARBA00054163"/>
    </source>
</evidence>
<dbReference type="InterPro" id="IPR046938">
    <property type="entry name" value="DNA_clamp_sf"/>
</dbReference>
<evidence type="ECO:0000256" key="10">
    <source>
        <dbReference type="ARBA" id="ARBA00023242"/>
    </source>
</evidence>
<dbReference type="AlphaFoldDB" id="A0A9P6GJA4"/>
<dbReference type="InterPro" id="IPR004625">
    <property type="entry name" value="PyrdxlKinase"/>
</dbReference>
<dbReference type="GO" id="GO:0006275">
    <property type="term" value="P:regulation of DNA replication"/>
    <property type="evidence" value="ECO:0007669"/>
    <property type="project" value="InterPro"/>
</dbReference>
<dbReference type="CDD" id="cd00577">
    <property type="entry name" value="PCNA"/>
    <property type="match status" value="1"/>
</dbReference>
<dbReference type="FunFam" id="3.10.150.10:FF:000008">
    <property type="entry name" value="Proliferating cell nuclear antigen"/>
    <property type="match status" value="1"/>
</dbReference>
<dbReference type="Proteomes" id="UP000756921">
    <property type="component" value="Unassembled WGS sequence"/>
</dbReference>
<protein>
    <recommendedName>
        <fullName evidence="12">DNA sliding clamp PCNA</fullName>
    </recommendedName>
</protein>
<dbReference type="NCBIfam" id="TIGR00590">
    <property type="entry name" value="pcna"/>
    <property type="match status" value="1"/>
</dbReference>
<dbReference type="FunFam" id="3.70.10.10:FF:000001">
    <property type="entry name" value="Proliferating cell nuclear antigen"/>
    <property type="match status" value="1"/>
</dbReference>
<keyword evidence="4" id="KW-0808">Transferase</keyword>
<dbReference type="GO" id="GO:0005524">
    <property type="term" value="F:ATP binding"/>
    <property type="evidence" value="ECO:0007669"/>
    <property type="project" value="UniProtKB-KW"/>
</dbReference>
<keyword evidence="6" id="KW-0547">Nucleotide-binding</keyword>
<evidence type="ECO:0000256" key="1">
    <source>
        <dbReference type="ARBA" id="ARBA00004123"/>
    </source>
</evidence>
<evidence type="ECO:0000256" key="9">
    <source>
        <dbReference type="ARBA" id="ARBA00023125"/>
    </source>
</evidence>
<evidence type="ECO:0000256" key="6">
    <source>
        <dbReference type="ARBA" id="ARBA00022741"/>
    </source>
</evidence>
<dbReference type="EMBL" id="WJXW01000005">
    <property type="protein sequence ID" value="KAF9736123.1"/>
    <property type="molecule type" value="Genomic_DNA"/>
</dbReference>
<keyword evidence="8" id="KW-0067">ATP-binding</keyword>
<evidence type="ECO:0000256" key="13">
    <source>
        <dbReference type="RuleBase" id="RU003671"/>
    </source>
</evidence>
<dbReference type="OrthoDB" id="2104723at2759"/>
<evidence type="ECO:0000259" key="16">
    <source>
        <dbReference type="Pfam" id="PF02747"/>
    </source>
</evidence>
<evidence type="ECO:0000256" key="3">
    <source>
        <dbReference type="ARBA" id="ARBA00010462"/>
    </source>
</evidence>
<dbReference type="InterPro" id="IPR022648">
    <property type="entry name" value="Pr_cel_nuc_antig_N"/>
</dbReference>
<dbReference type="FunFam" id="3.10.150.10:FF:000006">
    <property type="entry name" value="Proliferating cell nuclear antigen"/>
    <property type="match status" value="1"/>
</dbReference>
<keyword evidence="5 13" id="KW-0235">DNA replication</keyword>
<dbReference type="HAMAP" id="MF_00317">
    <property type="entry name" value="DNApol_clamp_arch"/>
    <property type="match status" value="1"/>
</dbReference>
<evidence type="ECO:0000256" key="7">
    <source>
        <dbReference type="ARBA" id="ARBA00022777"/>
    </source>
</evidence>
<dbReference type="Pfam" id="PF02747">
    <property type="entry name" value="PCNA_C"/>
    <property type="match status" value="1"/>
</dbReference>
<dbReference type="InterPro" id="IPR029056">
    <property type="entry name" value="Ribokinase-like"/>
</dbReference>
<evidence type="ECO:0000256" key="4">
    <source>
        <dbReference type="ARBA" id="ARBA00022679"/>
    </source>
</evidence>
<evidence type="ECO:0000259" key="15">
    <source>
        <dbReference type="Pfam" id="PF00705"/>
    </source>
</evidence>
<dbReference type="GO" id="GO:0070987">
    <property type="term" value="P:error-free translesion synthesis"/>
    <property type="evidence" value="ECO:0007669"/>
    <property type="project" value="UniProtKB-ARBA"/>
</dbReference>
<reference evidence="18" key="1">
    <citation type="journal article" date="2020" name="Mol. Plant Microbe Interact.">
        <title>Genome Sequence of the Biocontrol Agent Coniothyrium minitans strain Conio (IMI 134523).</title>
        <authorList>
            <person name="Patel D."/>
            <person name="Shittu T.A."/>
            <person name="Baroncelli R."/>
            <person name="Muthumeenakshi S."/>
            <person name="Osborne T.H."/>
            <person name="Janganan T.K."/>
            <person name="Sreenivasaprasad S."/>
        </authorList>
    </citation>
    <scope>NUCLEOTIDE SEQUENCE</scope>
    <source>
        <strain evidence="18">Conio</strain>
    </source>
</reference>
<dbReference type="PROSITE" id="PS01251">
    <property type="entry name" value="PCNA_1"/>
    <property type="match status" value="1"/>
</dbReference>
<sequence>MSRSLHELSQALLFTSTPPHLHTTLHDTALFHTQTSSFFTLHFSPLQSSCPANAVPVLEARLTQASLFKKVVDAIKDLVQDCNFDCNDSGINLQAMDNSHVALVSMSLKTDAFASFRCDRNIALGINLGSLTKVLRAAGNDDVLSLKAEDAPDVVNIVFESSSQDRISEYDIKLMDIDQEHLGIPETDYAAMVTLPAAEFQRICRDLSALSESVAIEVSKEGVKFTCTGDIGSGSVQLRSNTNVENPKESIEIEMTEPVALTFSLKYLVNFCKASGLSDKVKLKLSSEVPLLVEYPLSEGTNSFLQFYLAPKVGAPCTSSSKHTNKHRLATKSELNMISGDTNTKYTTPMLGNVWFGDIYRGPASCGESVLDPITPPTPSRVWLPDNEKKNQQYTLYLAYTSTDQLLSFFDTPLCFLSTCAMASNALIPETRVLAVASHVRSPSYVGNKMVTSVMQSLGCDVSAINTVHYSNHTAYKQVKGTKASPDQILDLYEGLRQSNLNNFDVLLTGYMPSAHCVQAIGKIGRDIKFNAGTKPGSFFWVLDPVMGDNGKLYIPEDEVPEYKTLLREADLILPNQFEAELLSETTITDLDSLAAAIQVLHKKYQVPHVIITSLRLTRDNRTVSSRVPSRAASKPTSATASGQQTPVESSHIDSARTHPDPQSTQDGEFERSKPEIPDAGGSTSRKPAVEMEEQDEEIRNITIIGSTATSDFKPRLFRIDTPELPLFFSGTGDMFAALTIPRLIEAVHAASTPDADLTSKPSWRSPDDVPADELPLAKASQKVLASMQSILNKTTATCREKMSAYDARAGKEGCGQGEEAAEEKAKKRHLALMEASEVTVPRFLRELVDPPEVEKFRPTAVKEGERVPQSVGDERPDELNVLHLGVGKEGER</sequence>
<evidence type="ECO:0000313" key="18">
    <source>
        <dbReference type="EMBL" id="KAF9736123.1"/>
    </source>
</evidence>
<evidence type="ECO:0000256" key="14">
    <source>
        <dbReference type="SAM" id="MobiDB-lite"/>
    </source>
</evidence>
<dbReference type="InterPro" id="IPR000730">
    <property type="entry name" value="Pr_cel_nuc_antig"/>
</dbReference>
<name>A0A9P6GJA4_9PLEO</name>
<dbReference type="Pfam" id="PF08543">
    <property type="entry name" value="Phos_pyr_kin"/>
    <property type="match status" value="1"/>
</dbReference>
<comment type="caution">
    <text evidence="18">The sequence shown here is derived from an EMBL/GenBank/DDBJ whole genome shotgun (WGS) entry which is preliminary data.</text>
</comment>
<comment type="similarity">
    <text evidence="2">Belongs to the pyridoxine kinase family.</text>
</comment>
<comment type="function">
    <text evidence="11">This protein is an auxiliary protein of DNA polymerase delta and is involved in the control of eukaryotic DNA replication by increasing the polymerase's processibility during elongation of the leading strand. Involved in DNA repair.</text>
</comment>
<dbReference type="GO" id="GO:0006272">
    <property type="term" value="P:leading strand elongation"/>
    <property type="evidence" value="ECO:0007669"/>
    <property type="project" value="TreeGrafter"/>
</dbReference>
<comment type="function">
    <text evidence="12">This protein is an auxiliary protein of DNA polymerase delta and is involved in the control of eukaryotic DNA replication by increasing the polymerase's processivity during elongation of the leading strand.</text>
</comment>
<feature type="domain" description="Pyridoxamine kinase/Phosphomethylpyrimidine kinase" evidence="17">
    <location>
        <begin position="540"/>
        <end position="623"/>
    </location>
</feature>
<evidence type="ECO:0000256" key="8">
    <source>
        <dbReference type="ARBA" id="ARBA00022840"/>
    </source>
</evidence>
<dbReference type="CDD" id="cd01173">
    <property type="entry name" value="pyridoxal_pyridoxamine_kinase"/>
    <property type="match status" value="1"/>
</dbReference>
<dbReference type="Pfam" id="PF00705">
    <property type="entry name" value="PCNA_N"/>
    <property type="match status" value="1"/>
</dbReference>
<evidence type="ECO:0000256" key="5">
    <source>
        <dbReference type="ARBA" id="ARBA00022705"/>
    </source>
</evidence>
<dbReference type="SUPFAM" id="SSF53613">
    <property type="entry name" value="Ribokinase-like"/>
    <property type="match status" value="1"/>
</dbReference>
<dbReference type="GO" id="GO:0009443">
    <property type="term" value="P:pyridoxal 5'-phosphate salvage"/>
    <property type="evidence" value="ECO:0007669"/>
    <property type="project" value="InterPro"/>
</dbReference>
<comment type="similarity">
    <text evidence="3 13">Belongs to the PCNA family.</text>
</comment>
<evidence type="ECO:0000256" key="2">
    <source>
        <dbReference type="ARBA" id="ARBA00008805"/>
    </source>
</evidence>
<dbReference type="PANTHER" id="PTHR11352">
    <property type="entry name" value="PROLIFERATING CELL NUCLEAR ANTIGEN"/>
    <property type="match status" value="1"/>
</dbReference>
<organism evidence="18 19">
    <name type="scientific">Paraphaeosphaeria minitans</name>
    <dbReference type="NCBI Taxonomy" id="565426"/>
    <lineage>
        <taxon>Eukaryota</taxon>
        <taxon>Fungi</taxon>
        <taxon>Dikarya</taxon>
        <taxon>Ascomycota</taxon>
        <taxon>Pezizomycotina</taxon>
        <taxon>Dothideomycetes</taxon>
        <taxon>Pleosporomycetidae</taxon>
        <taxon>Pleosporales</taxon>
        <taxon>Massarineae</taxon>
        <taxon>Didymosphaeriaceae</taxon>
        <taxon>Paraphaeosphaeria</taxon>
    </lineage>
</organism>
<dbReference type="PROSITE" id="PS00293">
    <property type="entry name" value="PCNA_2"/>
    <property type="match status" value="1"/>
</dbReference>
<dbReference type="GO" id="GO:0006298">
    <property type="term" value="P:mismatch repair"/>
    <property type="evidence" value="ECO:0007669"/>
    <property type="project" value="TreeGrafter"/>
</dbReference>
<comment type="subcellular location">
    <subcellularLocation>
        <location evidence="1 12">Nucleus</location>
    </subcellularLocation>
</comment>
<feature type="region of interest" description="Disordered" evidence="14">
    <location>
        <begin position="622"/>
        <end position="700"/>
    </location>
</feature>
<dbReference type="Gene3D" id="3.10.150.10">
    <property type="entry name" value="DNA Polymerase III, subunit A, domain 2"/>
    <property type="match status" value="2"/>
</dbReference>
<evidence type="ECO:0000313" key="19">
    <source>
        <dbReference type="Proteomes" id="UP000756921"/>
    </source>
</evidence>
<keyword evidence="9 13" id="KW-0238">DNA-binding</keyword>
<dbReference type="Gene3D" id="3.40.1190.20">
    <property type="match status" value="1"/>
</dbReference>
<keyword evidence="19" id="KW-1185">Reference proteome</keyword>
<dbReference type="InterPro" id="IPR022649">
    <property type="entry name" value="Pr_cel_nuc_antig_C"/>
</dbReference>
<dbReference type="GO" id="GO:0008478">
    <property type="term" value="F:pyridoxal kinase activity"/>
    <property type="evidence" value="ECO:0007669"/>
    <property type="project" value="InterPro"/>
</dbReference>
<dbReference type="SUPFAM" id="SSF55979">
    <property type="entry name" value="DNA clamp"/>
    <property type="match status" value="2"/>
</dbReference>
<feature type="region of interest" description="Disordered" evidence="14">
    <location>
        <begin position="860"/>
        <end position="879"/>
    </location>
</feature>
<gene>
    <name evidence="18" type="ORF">PMIN01_06038</name>
</gene>
<accession>A0A9P6GJA4</accession>
<dbReference type="PANTHER" id="PTHR11352:SF0">
    <property type="entry name" value="PROLIFERATING CELL NUCLEAR ANTIGEN"/>
    <property type="match status" value="1"/>
</dbReference>
<dbReference type="GO" id="GO:0003677">
    <property type="term" value="F:DNA binding"/>
    <property type="evidence" value="ECO:0007669"/>
    <property type="project" value="UniProtKB-KW"/>
</dbReference>
<dbReference type="GO" id="GO:0043626">
    <property type="term" value="C:PCNA complex"/>
    <property type="evidence" value="ECO:0007669"/>
    <property type="project" value="UniProtKB-ARBA"/>
</dbReference>
<dbReference type="InterPro" id="IPR022659">
    <property type="entry name" value="Pr_cel_nuc_antig_CS"/>
</dbReference>
<keyword evidence="10 12" id="KW-0539">Nucleus</keyword>
<dbReference type="GO" id="GO:0030337">
    <property type="term" value="F:DNA polymerase processivity factor activity"/>
    <property type="evidence" value="ECO:0007669"/>
    <property type="project" value="InterPro"/>
</dbReference>